<feature type="compositionally biased region" description="Low complexity" evidence="10">
    <location>
        <begin position="7"/>
        <end position="24"/>
    </location>
</feature>
<protein>
    <recommendedName>
        <fullName evidence="11">Zinc-finger domain-containing protein</fullName>
    </recommendedName>
</protein>
<keyword evidence="8" id="KW-0804">Transcription</keyword>
<feature type="compositionally biased region" description="Basic and acidic residues" evidence="10">
    <location>
        <begin position="341"/>
        <end position="352"/>
    </location>
</feature>
<evidence type="ECO:0000256" key="10">
    <source>
        <dbReference type="SAM" id="MobiDB-lite"/>
    </source>
</evidence>
<dbReference type="OrthoDB" id="298344at2759"/>
<keyword evidence="6" id="KW-0832">Ubl conjugation</keyword>
<keyword evidence="9" id="KW-0539">Nucleus</keyword>
<evidence type="ECO:0000313" key="12">
    <source>
        <dbReference type="EMBL" id="KAG2558263.1"/>
    </source>
</evidence>
<evidence type="ECO:0000256" key="6">
    <source>
        <dbReference type="ARBA" id="ARBA00022843"/>
    </source>
</evidence>
<keyword evidence="4" id="KW-1017">Isopeptide bond</keyword>
<feature type="compositionally biased region" description="Pro residues" evidence="10">
    <location>
        <begin position="96"/>
        <end position="106"/>
    </location>
</feature>
<evidence type="ECO:0000256" key="9">
    <source>
        <dbReference type="ARBA" id="ARBA00023242"/>
    </source>
</evidence>
<dbReference type="GO" id="GO:0005737">
    <property type="term" value="C:cytoplasm"/>
    <property type="evidence" value="ECO:0007669"/>
    <property type="project" value="UniProtKB-SubCell"/>
</dbReference>
<comment type="caution">
    <text evidence="12">The sequence shown here is derived from an EMBL/GenBank/DDBJ whole genome shotgun (WGS) entry which is preliminary data.</text>
</comment>
<reference evidence="12" key="1">
    <citation type="submission" date="2020-05" db="EMBL/GenBank/DDBJ databases">
        <title>WGS assembly of Panicum virgatum.</title>
        <authorList>
            <person name="Lovell J.T."/>
            <person name="Jenkins J."/>
            <person name="Shu S."/>
            <person name="Juenger T.E."/>
            <person name="Schmutz J."/>
        </authorList>
    </citation>
    <scope>NUCLEOTIDE SEQUENCE</scope>
    <source>
        <strain evidence="12">AP13</strain>
    </source>
</reference>
<gene>
    <name evidence="12" type="ORF">PVAP13_8NG148804</name>
</gene>
<feature type="compositionally biased region" description="Basic and acidic residues" evidence="10">
    <location>
        <begin position="302"/>
        <end position="321"/>
    </location>
</feature>
<dbReference type="PANTHER" id="PTHR31169">
    <property type="entry name" value="OS05G0300700 PROTEIN"/>
    <property type="match status" value="1"/>
</dbReference>
<proteinExistence type="predicted"/>
<dbReference type="GO" id="GO:0006355">
    <property type="term" value="P:regulation of DNA-templated transcription"/>
    <property type="evidence" value="ECO:0007669"/>
    <property type="project" value="InterPro"/>
</dbReference>
<evidence type="ECO:0000256" key="5">
    <source>
        <dbReference type="ARBA" id="ARBA00022553"/>
    </source>
</evidence>
<organism evidence="12 13">
    <name type="scientific">Panicum virgatum</name>
    <name type="common">Blackwell switchgrass</name>
    <dbReference type="NCBI Taxonomy" id="38727"/>
    <lineage>
        <taxon>Eukaryota</taxon>
        <taxon>Viridiplantae</taxon>
        <taxon>Streptophyta</taxon>
        <taxon>Embryophyta</taxon>
        <taxon>Tracheophyta</taxon>
        <taxon>Spermatophyta</taxon>
        <taxon>Magnoliopsida</taxon>
        <taxon>Liliopsida</taxon>
        <taxon>Poales</taxon>
        <taxon>Poaceae</taxon>
        <taxon>PACMAD clade</taxon>
        <taxon>Panicoideae</taxon>
        <taxon>Panicodae</taxon>
        <taxon>Paniceae</taxon>
        <taxon>Panicinae</taxon>
        <taxon>Panicum</taxon>
        <taxon>Panicum sect. Hiantes</taxon>
    </lineage>
</organism>
<accession>A0A8T0P8Y0</accession>
<evidence type="ECO:0000256" key="8">
    <source>
        <dbReference type="ARBA" id="ARBA00023163"/>
    </source>
</evidence>
<dbReference type="EMBL" id="CM029052">
    <property type="protein sequence ID" value="KAG2558263.1"/>
    <property type="molecule type" value="Genomic_DNA"/>
</dbReference>
<dbReference type="InterPro" id="IPR040221">
    <property type="entry name" value="CDCA7/CDA7L"/>
</dbReference>
<comment type="subcellular location">
    <subcellularLocation>
        <location evidence="2">Cytoplasm</location>
    </subcellularLocation>
    <subcellularLocation>
        <location evidence="1">Nucleus</location>
    </subcellularLocation>
</comment>
<evidence type="ECO:0000256" key="2">
    <source>
        <dbReference type="ARBA" id="ARBA00004496"/>
    </source>
</evidence>
<feature type="compositionally biased region" description="Basic residues" evidence="10">
    <location>
        <begin position="331"/>
        <end position="340"/>
    </location>
</feature>
<feature type="region of interest" description="Disordered" evidence="10">
    <location>
        <begin position="70"/>
        <end position="112"/>
    </location>
</feature>
<evidence type="ECO:0000256" key="1">
    <source>
        <dbReference type="ARBA" id="ARBA00004123"/>
    </source>
</evidence>
<evidence type="ECO:0000313" key="13">
    <source>
        <dbReference type="Proteomes" id="UP000823388"/>
    </source>
</evidence>
<evidence type="ECO:0000256" key="7">
    <source>
        <dbReference type="ARBA" id="ARBA00023015"/>
    </source>
</evidence>
<dbReference type="Pfam" id="PF10497">
    <property type="entry name" value="zf-4CXXC_R1"/>
    <property type="match status" value="1"/>
</dbReference>
<feature type="region of interest" description="Disordered" evidence="10">
    <location>
        <begin position="1"/>
        <end position="32"/>
    </location>
</feature>
<dbReference type="Proteomes" id="UP000823388">
    <property type="component" value="Chromosome 8N"/>
</dbReference>
<dbReference type="GO" id="GO:0005634">
    <property type="term" value="C:nucleus"/>
    <property type="evidence" value="ECO:0007669"/>
    <property type="project" value="UniProtKB-SubCell"/>
</dbReference>
<dbReference type="PANTHER" id="PTHR31169:SF23">
    <property type="entry name" value="OS03G0572250 PROTEIN"/>
    <property type="match status" value="1"/>
</dbReference>
<evidence type="ECO:0000256" key="3">
    <source>
        <dbReference type="ARBA" id="ARBA00022490"/>
    </source>
</evidence>
<evidence type="ECO:0000256" key="4">
    <source>
        <dbReference type="ARBA" id="ARBA00022499"/>
    </source>
</evidence>
<feature type="domain" description="Zinc-finger" evidence="11">
    <location>
        <begin position="181"/>
        <end position="277"/>
    </location>
</feature>
<sequence length="456" mass="49673">MATGVHAAGPSPAPAEAPCSPVSPLEAAGTDYERVRAARIRENMERMRKLGILDLALAHTLTSSSLAAAAAGSCSGGGAGRGRPRRKPVEPGSDGAPPPKARPAPRAPARRSLRLTNVEPVSYCEIQPKKERDPQGVRTELLEEGAKEEIYTEEHEKLLGTCNTPWTLFVDGCDKDGKRIYDQVRGQTCHQCRQKTLGHHTSCCKCQIVQGQFCGDCLYMRYGENVLEAKKNPSWICPVCRGICNCSICRTKKGWFPTGSAYRKVVKLGYKSVAHYLIATQRASANTEDSSSADFSNNQLPDKSETSCVSDHDATAAKESLEDGETSSKAKQSKANRRQAKNSDGHKDDSRSNRRQAKNSDGNKDDSRSESVATSDAHNDQANKDAGCVTPSSKPTSRKRKYERSESGVTSESHNDQANKDAVCVTPSSKPTSRKRKYERSPDCIASRLRSRSNKP</sequence>
<keyword evidence="3" id="KW-0963">Cytoplasm</keyword>
<keyword evidence="13" id="KW-1185">Reference proteome</keyword>
<keyword evidence="7" id="KW-0805">Transcription regulation</keyword>
<dbReference type="AlphaFoldDB" id="A0A8T0P8Y0"/>
<keyword evidence="5" id="KW-0597">Phosphoprotein</keyword>
<dbReference type="InterPro" id="IPR018866">
    <property type="entry name" value="Znf-4CXXC_R1"/>
</dbReference>
<feature type="compositionally biased region" description="Polar residues" evidence="10">
    <location>
        <begin position="287"/>
        <end position="301"/>
    </location>
</feature>
<evidence type="ECO:0000259" key="11">
    <source>
        <dbReference type="Pfam" id="PF10497"/>
    </source>
</evidence>
<feature type="region of interest" description="Disordered" evidence="10">
    <location>
        <begin position="287"/>
        <end position="456"/>
    </location>
</feature>
<name>A0A8T0P8Y0_PANVG</name>